<accession>A0A6M3K1R0</accession>
<reference evidence="3" key="1">
    <citation type="submission" date="2020-03" db="EMBL/GenBank/DDBJ databases">
        <title>The deep terrestrial virosphere.</title>
        <authorList>
            <person name="Holmfeldt K."/>
            <person name="Nilsson E."/>
            <person name="Simone D."/>
            <person name="Lopez-Fernandez M."/>
            <person name="Wu X."/>
            <person name="de Brujin I."/>
            <person name="Lundin D."/>
            <person name="Andersson A."/>
            <person name="Bertilsson S."/>
            <person name="Dopson M."/>
        </authorList>
    </citation>
    <scope>NUCLEOTIDE SEQUENCE</scope>
    <source>
        <strain evidence="3">MM415A01764</strain>
    </source>
</reference>
<keyword evidence="2" id="KW-1133">Transmembrane helix</keyword>
<evidence type="ECO:0000256" key="1">
    <source>
        <dbReference type="SAM" id="Coils"/>
    </source>
</evidence>
<name>A0A6M3K1R0_9ZZZZ</name>
<dbReference type="EMBL" id="MT142169">
    <property type="protein sequence ID" value="QJA75541.1"/>
    <property type="molecule type" value="Genomic_DNA"/>
</dbReference>
<evidence type="ECO:0000313" key="3">
    <source>
        <dbReference type="EMBL" id="QJA75541.1"/>
    </source>
</evidence>
<evidence type="ECO:0000256" key="2">
    <source>
        <dbReference type="SAM" id="Phobius"/>
    </source>
</evidence>
<keyword evidence="2" id="KW-0812">Transmembrane</keyword>
<feature type="coiled-coil region" evidence="1">
    <location>
        <begin position="29"/>
        <end position="56"/>
    </location>
</feature>
<keyword evidence="2" id="KW-0472">Membrane</keyword>
<proteinExistence type="predicted"/>
<keyword evidence="1" id="KW-0175">Coiled coil</keyword>
<sequence length="98" mass="11402">MNKISKLKINFIFVFLILFTVICFATWFLVKSEKENDILKAEIMSYEAKLADCNDTVLTVRAAHQWIPLLEQTLPNLTKREMDALSEQIKQIRQRKGG</sequence>
<feature type="transmembrane region" description="Helical" evidence="2">
    <location>
        <begin position="12"/>
        <end position="30"/>
    </location>
</feature>
<dbReference type="AlphaFoldDB" id="A0A6M3K1R0"/>
<protein>
    <submittedName>
        <fullName evidence="3">Uncharacterized protein</fullName>
    </submittedName>
</protein>
<gene>
    <name evidence="3" type="ORF">MM415A01764_0010</name>
</gene>
<organism evidence="3">
    <name type="scientific">viral metagenome</name>
    <dbReference type="NCBI Taxonomy" id="1070528"/>
    <lineage>
        <taxon>unclassified sequences</taxon>
        <taxon>metagenomes</taxon>
        <taxon>organismal metagenomes</taxon>
    </lineage>
</organism>